<feature type="transmembrane region" description="Helical" evidence="9">
    <location>
        <begin position="58"/>
        <end position="82"/>
    </location>
</feature>
<keyword evidence="5 7" id="KW-0129">CBS domain</keyword>
<dbReference type="GO" id="GO:0050660">
    <property type="term" value="F:flavin adenine dinucleotide binding"/>
    <property type="evidence" value="ECO:0007669"/>
    <property type="project" value="InterPro"/>
</dbReference>
<dbReference type="Pfam" id="PF03471">
    <property type="entry name" value="CorC_HlyC"/>
    <property type="match status" value="1"/>
</dbReference>
<dbReference type="Gene3D" id="3.10.580.10">
    <property type="entry name" value="CBS-domain"/>
    <property type="match status" value="1"/>
</dbReference>
<dbReference type="SMART" id="SM01091">
    <property type="entry name" value="CorC_HlyC"/>
    <property type="match status" value="1"/>
</dbReference>
<feature type="transmembrane region" description="Helical" evidence="9">
    <location>
        <begin position="102"/>
        <end position="122"/>
    </location>
</feature>
<dbReference type="InterPro" id="IPR005170">
    <property type="entry name" value="Transptr-assoc_dom"/>
</dbReference>
<accession>A0A5B8XX94</accession>
<dbReference type="InterPro" id="IPR002550">
    <property type="entry name" value="CNNM"/>
</dbReference>
<dbReference type="Gene3D" id="3.30.465.10">
    <property type="match status" value="1"/>
</dbReference>
<reference evidence="12 13" key="1">
    <citation type="submission" date="2019-06" db="EMBL/GenBank/DDBJ databases">
        <title>Persicimonas caeni gen. nov., sp. nov., a predatory bacterium isolated from solar saltern.</title>
        <authorList>
            <person name="Wang S."/>
        </authorList>
    </citation>
    <scope>NUCLEOTIDE SEQUENCE [LARGE SCALE GENOMIC DNA]</scope>
    <source>
        <strain evidence="12 13">YN101</strain>
    </source>
</reference>
<dbReference type="Pfam" id="PF00571">
    <property type="entry name" value="CBS"/>
    <property type="match status" value="1"/>
</dbReference>
<evidence type="ECO:0000256" key="2">
    <source>
        <dbReference type="ARBA" id="ARBA00022692"/>
    </source>
</evidence>
<evidence type="ECO:0000256" key="7">
    <source>
        <dbReference type="PROSITE-ProRule" id="PRU00703"/>
    </source>
</evidence>
<dbReference type="SUPFAM" id="SSF56176">
    <property type="entry name" value="FAD-binding/transporter-associated domain-like"/>
    <property type="match status" value="1"/>
</dbReference>
<keyword evidence="2 8" id="KW-0812">Transmembrane</keyword>
<dbReference type="GO" id="GO:0005886">
    <property type="term" value="C:plasma membrane"/>
    <property type="evidence" value="ECO:0007669"/>
    <property type="project" value="TreeGrafter"/>
</dbReference>
<protein>
    <submittedName>
        <fullName evidence="12">HlyC/CorC family transporter</fullName>
    </submittedName>
</protein>
<keyword evidence="3" id="KW-0677">Repeat</keyword>
<proteinExistence type="predicted"/>
<dbReference type="Pfam" id="PF01595">
    <property type="entry name" value="CNNM"/>
    <property type="match status" value="1"/>
</dbReference>
<dbReference type="CDD" id="cd04590">
    <property type="entry name" value="CBS_pair_CorC_HlyC_assoc"/>
    <property type="match status" value="1"/>
</dbReference>
<dbReference type="Proteomes" id="UP000315995">
    <property type="component" value="Chromosome"/>
</dbReference>
<organism evidence="12 13">
    <name type="scientific">Persicimonas caeni</name>
    <dbReference type="NCBI Taxonomy" id="2292766"/>
    <lineage>
        <taxon>Bacteria</taxon>
        <taxon>Deltaproteobacteria</taxon>
        <taxon>Bradymonadales</taxon>
        <taxon>Bradymonadaceae</taxon>
        <taxon>Persicimonas</taxon>
    </lineage>
</organism>
<evidence type="ECO:0000256" key="3">
    <source>
        <dbReference type="ARBA" id="ARBA00022737"/>
    </source>
</evidence>
<evidence type="ECO:0000313" key="12">
    <source>
        <dbReference type="EMBL" id="QDG49341.1"/>
    </source>
</evidence>
<dbReference type="RefSeq" id="WP_141195840.1">
    <property type="nucleotide sequence ID" value="NZ_CP041186.1"/>
</dbReference>
<dbReference type="PANTHER" id="PTHR22777">
    <property type="entry name" value="HEMOLYSIN-RELATED"/>
    <property type="match status" value="1"/>
</dbReference>
<evidence type="ECO:0000256" key="1">
    <source>
        <dbReference type="ARBA" id="ARBA00004141"/>
    </source>
</evidence>
<evidence type="ECO:0000256" key="5">
    <source>
        <dbReference type="ARBA" id="ARBA00023122"/>
    </source>
</evidence>
<evidence type="ECO:0000256" key="6">
    <source>
        <dbReference type="ARBA" id="ARBA00023136"/>
    </source>
</evidence>
<keyword evidence="13" id="KW-1185">Reference proteome</keyword>
<dbReference type="PROSITE" id="PS51371">
    <property type="entry name" value="CBS"/>
    <property type="match status" value="1"/>
</dbReference>
<feature type="transmembrane region" description="Helical" evidence="9">
    <location>
        <begin position="6"/>
        <end position="27"/>
    </location>
</feature>
<keyword evidence="6 8" id="KW-0472">Membrane</keyword>
<dbReference type="SUPFAM" id="SSF54631">
    <property type="entry name" value="CBS-domain pair"/>
    <property type="match status" value="1"/>
</dbReference>
<dbReference type="InterPro" id="IPR046342">
    <property type="entry name" value="CBS_dom_sf"/>
</dbReference>
<evidence type="ECO:0000256" key="8">
    <source>
        <dbReference type="PROSITE-ProRule" id="PRU01193"/>
    </source>
</evidence>
<dbReference type="EMBL" id="CP041186">
    <property type="protein sequence ID" value="QDG49341.1"/>
    <property type="molecule type" value="Genomic_DNA"/>
</dbReference>
<keyword evidence="4 8" id="KW-1133">Transmembrane helix</keyword>
<dbReference type="InterPro" id="IPR044751">
    <property type="entry name" value="Ion_transp-like_CBS"/>
</dbReference>
<name>A0A4Y6PM26_PERCE</name>
<comment type="subcellular location">
    <subcellularLocation>
        <location evidence="1">Membrane</location>
        <topology evidence="1">Multi-pass membrane protein</topology>
    </subcellularLocation>
</comment>
<evidence type="ECO:0000256" key="9">
    <source>
        <dbReference type="SAM" id="Phobius"/>
    </source>
</evidence>
<evidence type="ECO:0000313" key="13">
    <source>
        <dbReference type="Proteomes" id="UP000315995"/>
    </source>
</evidence>
<feature type="transmembrane region" description="Helical" evidence="9">
    <location>
        <begin position="134"/>
        <end position="156"/>
    </location>
</feature>
<dbReference type="OrthoDB" id="9798188at2"/>
<evidence type="ECO:0000259" key="10">
    <source>
        <dbReference type="PROSITE" id="PS51371"/>
    </source>
</evidence>
<dbReference type="AlphaFoldDB" id="A0A4Y6PM26"/>
<accession>A0A4Y6PM26</accession>
<sequence>MLIFQILIVLLLIVLNGFFAMSELAIVSARKALLKTMAANGRRGAGRALELAENPGRFLSAVQIGITLIGILAGAVGGSALSEPLGDVLAQIAWVEESADEIAFGLVVAAITYISLVIGELLPKRLALSHAESIAAAVALPMSALARAVSPLVWVLDVSTRFGMRLLRISPSQRSPVTDEEIRGIVHEAAEAGVVEPAEKEMIWGVMRLADRPVEAVMTPRPDIDWIDVGADEVIVREQLRSTTHSRVLVCNGKVDEVLGVVQAKDLLERSLEGKELDLRAVVREVPVVPETMSTLSVLDLFRRSPVHLAAVVDEYGSLMGVVTTSDLTGVIFGELAEHDRAPEQHAVRRPDGSWLLDGGMPVDEAGERLELRKLTGGEGYHTLAGWLIKEFGRLPKVGEAVTWSEWRFEIVDLDGYRIDKVLATPSQQAEPPVE</sequence>
<feature type="domain" description="CBS" evidence="10">
    <location>
        <begin position="282"/>
        <end position="338"/>
    </location>
</feature>
<evidence type="ECO:0000259" key="11">
    <source>
        <dbReference type="PROSITE" id="PS51846"/>
    </source>
</evidence>
<dbReference type="PANTHER" id="PTHR22777:SF17">
    <property type="entry name" value="UPF0053 PROTEIN SLL0260"/>
    <property type="match status" value="1"/>
</dbReference>
<dbReference type="InterPro" id="IPR000644">
    <property type="entry name" value="CBS_dom"/>
</dbReference>
<dbReference type="PROSITE" id="PS51846">
    <property type="entry name" value="CNNM"/>
    <property type="match status" value="1"/>
</dbReference>
<feature type="domain" description="CNNM transmembrane" evidence="11">
    <location>
        <begin position="1"/>
        <end position="199"/>
    </location>
</feature>
<evidence type="ECO:0000256" key="4">
    <source>
        <dbReference type="ARBA" id="ARBA00022989"/>
    </source>
</evidence>
<gene>
    <name evidence="12" type="ORF">FIV42_00895</name>
</gene>
<dbReference type="InterPro" id="IPR036318">
    <property type="entry name" value="FAD-bd_PCMH-like_sf"/>
</dbReference>
<dbReference type="InterPro" id="IPR016169">
    <property type="entry name" value="FAD-bd_PCMH_sub2"/>
</dbReference>